<evidence type="ECO:0000259" key="2">
    <source>
        <dbReference type="SMART" id="SM00382"/>
    </source>
</evidence>
<dbReference type="EMBL" id="JAPOHA010000006">
    <property type="protein sequence ID" value="MCY1714075.1"/>
    <property type="molecule type" value="Genomic_DNA"/>
</dbReference>
<evidence type="ECO:0000313" key="3">
    <source>
        <dbReference type="EMBL" id="MCY1714075.1"/>
    </source>
</evidence>
<sequence length="331" mass="37145">MIALGYSREIYESAERILLERRKSAENTAAERKSVFYGCYPEAKRIESALSKTAIAAARAIFGGSSAKEQLVKLKEENQSLQNRMNELLASAGRGADYLEPPYSCKKCGDTGYIDGRMCSCMKKLLQAQAYENLNKLTPLSLSTFESFSLDYYADSAESGQKSPRSMMEKVFRNCQNYARGFSLSSPSLIMQGGTGLGKTHMSLAIANTAIQKGFGVVYCSVNNIITKLEHEHFGRDTQGDTDRLLLDCDLLILDDLGTEFRSAFSCAEIYNIVNTRLMTQKPTIISTNLSIQELQERYTERFASRIMGDYVRVLFCGRDNRLQKRLRNLT</sequence>
<dbReference type="Pfam" id="PF01695">
    <property type="entry name" value="IstB_IS21"/>
    <property type="match status" value="1"/>
</dbReference>
<dbReference type="SUPFAM" id="SSF52540">
    <property type="entry name" value="P-loop containing nucleoside triphosphate hydrolases"/>
    <property type="match status" value="1"/>
</dbReference>
<reference evidence="3 4" key="1">
    <citation type="submission" date="2022-11" db="EMBL/GenBank/DDBJ databases">
        <authorList>
            <person name="Caiyu Z."/>
        </authorList>
    </citation>
    <scope>NUCLEOTIDE SEQUENCE [LARGE SCALE GENOMIC DNA]</scope>
    <source>
        <strain evidence="3 4">YR-4</strain>
    </source>
</reference>
<dbReference type="RefSeq" id="WP_268058122.1">
    <property type="nucleotide sequence ID" value="NZ_JAPOHA010000006.1"/>
</dbReference>
<evidence type="ECO:0000313" key="4">
    <source>
        <dbReference type="Proteomes" id="UP001082703"/>
    </source>
</evidence>
<keyword evidence="1" id="KW-0175">Coiled coil</keyword>
<dbReference type="SMART" id="SM00382">
    <property type="entry name" value="AAA"/>
    <property type="match status" value="1"/>
</dbReference>
<keyword evidence="4" id="KW-1185">Reference proteome</keyword>
<dbReference type="Gene3D" id="3.40.50.300">
    <property type="entry name" value="P-loop containing nucleotide triphosphate hydrolases"/>
    <property type="match status" value="1"/>
</dbReference>
<accession>A0ABT4BTG1</accession>
<gene>
    <name evidence="3" type="ORF">OUY18_07405</name>
</gene>
<dbReference type="InterPro" id="IPR027417">
    <property type="entry name" value="P-loop_NTPase"/>
</dbReference>
<dbReference type="Proteomes" id="UP001082703">
    <property type="component" value="Unassembled WGS sequence"/>
</dbReference>
<proteinExistence type="predicted"/>
<dbReference type="PANTHER" id="PTHR30050:SF4">
    <property type="entry name" value="ATP-BINDING PROTEIN RV3427C IN INSERTION SEQUENCE-RELATED"/>
    <property type="match status" value="1"/>
</dbReference>
<keyword evidence="3" id="KW-0547">Nucleotide-binding</keyword>
<dbReference type="NCBIfam" id="NF005304">
    <property type="entry name" value="PRK06835.1"/>
    <property type="match status" value="1"/>
</dbReference>
<feature type="coiled-coil region" evidence="1">
    <location>
        <begin position="64"/>
        <end position="91"/>
    </location>
</feature>
<organism evidence="3 4">
    <name type="scientific">Caproiciproducens galactitolivorans</name>
    <dbReference type="NCBI Taxonomy" id="642589"/>
    <lineage>
        <taxon>Bacteria</taxon>
        <taxon>Bacillati</taxon>
        <taxon>Bacillota</taxon>
        <taxon>Clostridia</taxon>
        <taxon>Eubacteriales</taxon>
        <taxon>Acutalibacteraceae</taxon>
        <taxon>Caproiciproducens</taxon>
    </lineage>
</organism>
<dbReference type="PANTHER" id="PTHR30050">
    <property type="entry name" value="CHROMOSOMAL REPLICATION INITIATOR PROTEIN DNAA"/>
    <property type="match status" value="1"/>
</dbReference>
<name>A0ABT4BTG1_9FIRM</name>
<dbReference type="GO" id="GO:0005524">
    <property type="term" value="F:ATP binding"/>
    <property type="evidence" value="ECO:0007669"/>
    <property type="project" value="UniProtKB-KW"/>
</dbReference>
<protein>
    <submittedName>
        <fullName evidence="3">ATP-binding protein</fullName>
    </submittedName>
</protein>
<comment type="caution">
    <text evidence="3">The sequence shown here is derived from an EMBL/GenBank/DDBJ whole genome shotgun (WGS) entry which is preliminary data.</text>
</comment>
<feature type="domain" description="AAA+ ATPase" evidence="2">
    <location>
        <begin position="185"/>
        <end position="313"/>
    </location>
</feature>
<dbReference type="InterPro" id="IPR003593">
    <property type="entry name" value="AAA+_ATPase"/>
</dbReference>
<dbReference type="InterPro" id="IPR002611">
    <property type="entry name" value="IstB_ATP-bd"/>
</dbReference>
<keyword evidence="3" id="KW-0067">ATP-binding</keyword>
<evidence type="ECO:0000256" key="1">
    <source>
        <dbReference type="SAM" id="Coils"/>
    </source>
</evidence>